<reference evidence="1 2" key="1">
    <citation type="submission" date="2019-03" db="EMBL/GenBank/DDBJ databases">
        <title>Genomic Encyclopedia of Type Strains, Phase IV (KMG-IV): sequencing the most valuable type-strain genomes for metagenomic binning, comparative biology and taxonomic classification.</title>
        <authorList>
            <person name="Goeker M."/>
        </authorList>
    </citation>
    <scope>NUCLEOTIDE SEQUENCE [LARGE SCALE GENOMIC DNA]</scope>
    <source>
        <strain evidence="1 2">DSM 15505</strain>
    </source>
</reference>
<evidence type="ECO:0008006" key="3">
    <source>
        <dbReference type="Google" id="ProtNLM"/>
    </source>
</evidence>
<organism evidence="1 2">
    <name type="scientific">Halospina denitrificans</name>
    <dbReference type="NCBI Taxonomy" id="332522"/>
    <lineage>
        <taxon>Bacteria</taxon>
        <taxon>Pseudomonadati</taxon>
        <taxon>Pseudomonadota</taxon>
        <taxon>Gammaproteobacteria</taxon>
        <taxon>Halospina</taxon>
    </lineage>
</organism>
<protein>
    <recommendedName>
        <fullName evidence="3">NGG1p interacting factor NIF3</fullName>
    </recommendedName>
</protein>
<dbReference type="PANTHER" id="PTHR41774">
    <property type="match status" value="1"/>
</dbReference>
<name>A0A4R7JN70_9GAMM</name>
<dbReference type="EMBL" id="SOAX01000006">
    <property type="protein sequence ID" value="TDT38647.1"/>
    <property type="molecule type" value="Genomic_DNA"/>
</dbReference>
<comment type="caution">
    <text evidence="1">The sequence shown here is derived from an EMBL/GenBank/DDBJ whole genome shotgun (WGS) entry which is preliminary data.</text>
</comment>
<dbReference type="InterPro" id="IPR015867">
    <property type="entry name" value="N-reg_PII/ATP_PRibTrfase_C"/>
</dbReference>
<dbReference type="SUPFAM" id="SSF102705">
    <property type="entry name" value="NIF3 (NGG1p interacting factor 3)-like"/>
    <property type="match status" value="1"/>
</dbReference>
<dbReference type="AlphaFoldDB" id="A0A4R7JN70"/>
<dbReference type="FunFam" id="3.30.70.120:FF:000006">
    <property type="entry name" value="GTP cyclohydrolase 1 type 2 homolog"/>
    <property type="match status" value="1"/>
</dbReference>
<proteinExistence type="predicted"/>
<evidence type="ECO:0000313" key="1">
    <source>
        <dbReference type="EMBL" id="TDT38647.1"/>
    </source>
</evidence>
<dbReference type="Proteomes" id="UP000295830">
    <property type="component" value="Unassembled WGS sequence"/>
</dbReference>
<keyword evidence="2" id="KW-1185">Reference proteome</keyword>
<sequence>MPGFMEKKGKPEQDGGEEMFKICFFVPEDYLEKTKSAIFGAGGGRIGDYDSCAWQTKGEGQFRPLEGSQPFLGTRGEIEKVPEYRVELVCEDPLIDGVIRALKQAHPYEEPAYEVYRMEDY</sequence>
<accession>A0A4R7JN70</accession>
<dbReference type="Gene3D" id="3.30.70.120">
    <property type="match status" value="1"/>
</dbReference>
<gene>
    <name evidence="1" type="ORF">DES49_2631</name>
</gene>
<evidence type="ECO:0000313" key="2">
    <source>
        <dbReference type="Proteomes" id="UP000295830"/>
    </source>
</evidence>
<dbReference type="InterPro" id="IPR036069">
    <property type="entry name" value="DUF34/NIF3_sf"/>
</dbReference>
<dbReference type="PANTHER" id="PTHR41774:SF1">
    <property type="entry name" value="NGG1P INTERACTING FACTOR NIF3"/>
    <property type="match status" value="1"/>
</dbReference>